<keyword evidence="3" id="KW-1185">Reference proteome</keyword>
<evidence type="ECO:0000256" key="1">
    <source>
        <dbReference type="SAM" id="MobiDB-lite"/>
    </source>
</evidence>
<dbReference type="Proteomes" id="UP000266841">
    <property type="component" value="Unassembled WGS sequence"/>
</dbReference>
<accession>K0RA58</accession>
<feature type="compositionally biased region" description="Basic and acidic residues" evidence="1">
    <location>
        <begin position="73"/>
        <end position="91"/>
    </location>
</feature>
<evidence type="ECO:0000313" key="3">
    <source>
        <dbReference type="Proteomes" id="UP000266841"/>
    </source>
</evidence>
<reference evidence="2 3" key="1">
    <citation type="journal article" date="2012" name="Genome Biol.">
        <title>Genome and low-iron response of an oceanic diatom adapted to chronic iron limitation.</title>
        <authorList>
            <person name="Lommer M."/>
            <person name="Specht M."/>
            <person name="Roy A.S."/>
            <person name="Kraemer L."/>
            <person name="Andreson R."/>
            <person name="Gutowska M.A."/>
            <person name="Wolf J."/>
            <person name="Bergner S.V."/>
            <person name="Schilhabel M.B."/>
            <person name="Klostermeier U.C."/>
            <person name="Beiko R.G."/>
            <person name="Rosenstiel P."/>
            <person name="Hippler M."/>
            <person name="Laroche J."/>
        </authorList>
    </citation>
    <scope>NUCLEOTIDE SEQUENCE [LARGE SCALE GENOMIC DNA]</scope>
    <source>
        <strain evidence="2 3">CCMP1005</strain>
    </source>
</reference>
<dbReference type="EMBL" id="AGNL01044234">
    <property type="protein sequence ID" value="EJK50050.1"/>
    <property type="molecule type" value="Genomic_DNA"/>
</dbReference>
<feature type="region of interest" description="Disordered" evidence="1">
    <location>
        <begin position="28"/>
        <end position="105"/>
    </location>
</feature>
<name>K0RA58_THAOC</name>
<dbReference type="AlphaFoldDB" id="K0RA58"/>
<proteinExistence type="predicted"/>
<organism evidence="2 3">
    <name type="scientific">Thalassiosira oceanica</name>
    <name type="common">Marine diatom</name>
    <dbReference type="NCBI Taxonomy" id="159749"/>
    <lineage>
        <taxon>Eukaryota</taxon>
        <taxon>Sar</taxon>
        <taxon>Stramenopiles</taxon>
        <taxon>Ochrophyta</taxon>
        <taxon>Bacillariophyta</taxon>
        <taxon>Coscinodiscophyceae</taxon>
        <taxon>Thalassiosirophycidae</taxon>
        <taxon>Thalassiosirales</taxon>
        <taxon>Thalassiosiraceae</taxon>
        <taxon>Thalassiosira</taxon>
    </lineage>
</organism>
<gene>
    <name evidence="2" type="ORF">THAOC_31020</name>
</gene>
<feature type="compositionally biased region" description="Basic and acidic residues" evidence="1">
    <location>
        <begin position="39"/>
        <end position="62"/>
    </location>
</feature>
<protein>
    <submittedName>
        <fullName evidence="2">Uncharacterized protein</fullName>
    </submittedName>
</protein>
<sequence>MGRQPLLPLVGGRQLNPPRRCFYLEHRVRSGARYGGTGEEQRADDSNRRADRAEDYRTEPLQHDGAGGTDGMQRADDSTEEHRAEDYRTEPFGEDGEEGRRRGRRYSTVAAPTTRHIHQMVSRTKTTVADGRYVLHGLVFLLMSTRDFIPWI</sequence>
<comment type="caution">
    <text evidence="2">The sequence shown here is derived from an EMBL/GenBank/DDBJ whole genome shotgun (WGS) entry which is preliminary data.</text>
</comment>
<evidence type="ECO:0000313" key="2">
    <source>
        <dbReference type="EMBL" id="EJK50050.1"/>
    </source>
</evidence>